<proteinExistence type="predicted"/>
<dbReference type="Proteomes" id="UP001234297">
    <property type="component" value="Chromosome 4"/>
</dbReference>
<evidence type="ECO:0000313" key="2">
    <source>
        <dbReference type="Proteomes" id="UP001234297"/>
    </source>
</evidence>
<name>A0ACC2KAV4_PERAE</name>
<comment type="caution">
    <text evidence="1">The sequence shown here is derived from an EMBL/GenBank/DDBJ whole genome shotgun (WGS) entry which is preliminary data.</text>
</comment>
<reference evidence="1 2" key="1">
    <citation type="journal article" date="2022" name="Hortic Res">
        <title>A haplotype resolved chromosomal level avocado genome allows analysis of novel avocado genes.</title>
        <authorList>
            <person name="Nath O."/>
            <person name="Fletcher S.J."/>
            <person name="Hayward A."/>
            <person name="Shaw L.M."/>
            <person name="Masouleh A.K."/>
            <person name="Furtado A."/>
            <person name="Henry R.J."/>
            <person name="Mitter N."/>
        </authorList>
    </citation>
    <scope>NUCLEOTIDE SEQUENCE [LARGE SCALE GENOMIC DNA]</scope>
    <source>
        <strain evidence="2">cv. Hass</strain>
    </source>
</reference>
<accession>A0ACC2KAV4</accession>
<gene>
    <name evidence="1" type="ORF">MRB53_014416</name>
</gene>
<keyword evidence="2" id="KW-1185">Reference proteome</keyword>
<sequence>MLRIQFRIRPCTCFGPLSDPSNSNKPFYISSNPSPSTSRSRLKPTFKINNSHAHKSSLLSCKSSNSNSSGLSWSRDDDDDDEEFLEAFVLASETVKHYQLRRQGFVEGTKRRSSGQFLPFPLQAKEPKSSINSIGHGFLRRFRSPTIFLKIACDGDVLLPIIVGEFAIEMLIDAFRGNGNGESPDQFEFVRNLVGTLGYEVKMVRITERVINTYYACIYLGKPGDRAIVSVDARPSDAINVAIRCKAPIYISKQIVSTDAIKIVYGKWKGNDIKSIFDVSLDSALEGPDSLAEELDLLAKMNIAVQEERYNDAAIWRDKLIELRKPKHDL</sequence>
<evidence type="ECO:0000313" key="1">
    <source>
        <dbReference type="EMBL" id="KAJ8618230.1"/>
    </source>
</evidence>
<dbReference type="EMBL" id="CM056812">
    <property type="protein sequence ID" value="KAJ8618230.1"/>
    <property type="molecule type" value="Genomic_DNA"/>
</dbReference>
<protein>
    <submittedName>
        <fullName evidence="1">Uncharacterized protein</fullName>
    </submittedName>
</protein>
<organism evidence="1 2">
    <name type="scientific">Persea americana</name>
    <name type="common">Avocado</name>
    <dbReference type="NCBI Taxonomy" id="3435"/>
    <lineage>
        <taxon>Eukaryota</taxon>
        <taxon>Viridiplantae</taxon>
        <taxon>Streptophyta</taxon>
        <taxon>Embryophyta</taxon>
        <taxon>Tracheophyta</taxon>
        <taxon>Spermatophyta</taxon>
        <taxon>Magnoliopsida</taxon>
        <taxon>Magnoliidae</taxon>
        <taxon>Laurales</taxon>
        <taxon>Lauraceae</taxon>
        <taxon>Persea</taxon>
    </lineage>
</organism>